<dbReference type="AlphaFoldDB" id="A0A078MP04"/>
<protein>
    <submittedName>
        <fullName evidence="3">Ktr system potassium uptake protein A</fullName>
    </submittedName>
</protein>
<dbReference type="PANTHER" id="PTHR43833">
    <property type="entry name" value="POTASSIUM CHANNEL PROTEIN 2-RELATED-RELATED"/>
    <property type="match status" value="1"/>
</dbReference>
<reference evidence="3" key="1">
    <citation type="submission" date="2014-07" db="EMBL/GenBank/DDBJ databases">
        <authorList>
            <person name="Urmite Genomes Urmite Genomes"/>
        </authorList>
    </citation>
    <scope>NUCLEOTIDE SEQUENCE</scope>
    <source>
        <strain evidence="3">11W110_air</strain>
    </source>
</reference>
<dbReference type="PANTHER" id="PTHR43833:SF7">
    <property type="entry name" value="KTR SYSTEM POTASSIUM UPTAKE PROTEIN C"/>
    <property type="match status" value="1"/>
</dbReference>
<dbReference type="SUPFAM" id="SSF51735">
    <property type="entry name" value="NAD(P)-binding Rossmann-fold domains"/>
    <property type="match status" value="1"/>
</dbReference>
<dbReference type="Gene3D" id="3.30.70.1450">
    <property type="entry name" value="Regulator of K+ conductance, C-terminal domain"/>
    <property type="match status" value="1"/>
</dbReference>
<gene>
    <name evidence="3" type="primary">ktrA_1</name>
    <name evidence="3" type="ORF">BN1051_01330</name>
</gene>
<dbReference type="InterPro" id="IPR036291">
    <property type="entry name" value="NAD(P)-bd_dom_sf"/>
</dbReference>
<evidence type="ECO:0000259" key="1">
    <source>
        <dbReference type="PROSITE" id="PS51201"/>
    </source>
</evidence>
<organism evidence="3">
    <name type="scientific">Arthrobacter saudimassiliensis</name>
    <dbReference type="NCBI Taxonomy" id="1461584"/>
    <lineage>
        <taxon>Bacteria</taxon>
        <taxon>Bacillati</taxon>
        <taxon>Actinomycetota</taxon>
        <taxon>Actinomycetes</taxon>
        <taxon>Micrococcales</taxon>
        <taxon>Micrococcaceae</taxon>
        <taxon>Arthrobacter</taxon>
    </lineage>
</organism>
<feature type="domain" description="RCK N-terminal" evidence="1">
    <location>
        <begin position="4"/>
        <end position="120"/>
    </location>
</feature>
<dbReference type="PATRIC" id="fig|1461584.3.peg.1313"/>
<dbReference type="SUPFAM" id="SSF116726">
    <property type="entry name" value="TrkA C-terminal domain-like"/>
    <property type="match status" value="1"/>
</dbReference>
<dbReference type="PROSITE" id="PS51201">
    <property type="entry name" value="RCK_N"/>
    <property type="match status" value="1"/>
</dbReference>
<dbReference type="InterPro" id="IPR050721">
    <property type="entry name" value="Trk_Ktr_HKT_K-transport"/>
</dbReference>
<evidence type="ECO:0000259" key="2">
    <source>
        <dbReference type="PROSITE" id="PS51202"/>
    </source>
</evidence>
<dbReference type="GO" id="GO:0008324">
    <property type="term" value="F:monoatomic cation transmembrane transporter activity"/>
    <property type="evidence" value="ECO:0007669"/>
    <property type="project" value="InterPro"/>
</dbReference>
<name>A0A078MP04_9MICC</name>
<dbReference type="Gene3D" id="3.40.50.720">
    <property type="entry name" value="NAD(P)-binding Rossmann-like Domain"/>
    <property type="match status" value="1"/>
</dbReference>
<dbReference type="Pfam" id="PF02254">
    <property type="entry name" value="TrkA_N"/>
    <property type="match status" value="1"/>
</dbReference>
<sequence>MAGTDAVAIIGLGRFGRSVALELMAHGTDVLGIDHRPQVVQALDGRLTYVVTADATDEQVLRELSVPDFDRVVVAIGSDVGMSVLTTSLLLRFGIPQIWAEAVSEAHGTILDQLGIRHVVFPEADMGRRTAHLVSGSVLDYSQIGGDFAVVETTPHRAIRSIPLQQAGILDRYGVQVVAVRKATGAWHFVTPQTVLEADDTVLVAGPAASVERFDRL</sequence>
<dbReference type="Pfam" id="PF02080">
    <property type="entry name" value="TrkA_C"/>
    <property type="match status" value="1"/>
</dbReference>
<dbReference type="InterPro" id="IPR036721">
    <property type="entry name" value="RCK_C_sf"/>
</dbReference>
<dbReference type="InterPro" id="IPR003148">
    <property type="entry name" value="RCK_N"/>
</dbReference>
<dbReference type="EMBL" id="LN483070">
    <property type="protein sequence ID" value="CEA07995.1"/>
    <property type="molecule type" value="Genomic_DNA"/>
</dbReference>
<dbReference type="PROSITE" id="PS51202">
    <property type="entry name" value="RCK_C"/>
    <property type="match status" value="1"/>
</dbReference>
<feature type="domain" description="RCK C-terminal" evidence="2">
    <location>
        <begin position="136"/>
        <end position="217"/>
    </location>
</feature>
<accession>A0A078MP04</accession>
<evidence type="ECO:0000313" key="3">
    <source>
        <dbReference type="EMBL" id="CEA07995.1"/>
    </source>
</evidence>
<dbReference type="InterPro" id="IPR006037">
    <property type="entry name" value="RCK_C"/>
</dbReference>
<dbReference type="GO" id="GO:0006813">
    <property type="term" value="P:potassium ion transport"/>
    <property type="evidence" value="ECO:0007669"/>
    <property type="project" value="InterPro"/>
</dbReference>
<proteinExistence type="predicted"/>